<comment type="cofactor">
    <cofactor evidence="6">
        <name>Zn(2+)</name>
        <dbReference type="ChEBI" id="CHEBI:29105"/>
    </cofactor>
    <text evidence="6">Binds 2 Zn(2+) ions per subunit. One is catalytic and the other provides a structural contribution.</text>
</comment>
<keyword evidence="8" id="KW-1185">Reference proteome</keyword>
<feature type="binding site" evidence="6">
    <location>
        <position position="181"/>
    </location>
    <ligand>
        <name>Zn(2+)</name>
        <dbReference type="ChEBI" id="CHEBI:29105"/>
        <label>1</label>
        <note>catalytic</note>
    </ligand>
</feature>
<dbReference type="PIRSF" id="PIRSF001359">
    <property type="entry name" value="F_bP_aldolase_II"/>
    <property type="match status" value="1"/>
</dbReference>
<dbReference type="AlphaFoldDB" id="A0A379B1K8"/>
<dbReference type="InterPro" id="IPR000771">
    <property type="entry name" value="FBA_II"/>
</dbReference>
<dbReference type="CDD" id="cd00947">
    <property type="entry name" value="TBP_aldolase_IIB"/>
    <property type="match status" value="1"/>
</dbReference>
<dbReference type="GO" id="GO:0006096">
    <property type="term" value="P:glycolytic process"/>
    <property type="evidence" value="ECO:0007669"/>
    <property type="project" value="InterPro"/>
</dbReference>
<dbReference type="SUPFAM" id="SSF51569">
    <property type="entry name" value="Aldolase"/>
    <property type="match status" value="1"/>
</dbReference>
<keyword evidence="3 7" id="KW-0456">Lyase</keyword>
<evidence type="ECO:0000256" key="4">
    <source>
        <dbReference type="PIRSR" id="PIRSR001359-1"/>
    </source>
</evidence>
<gene>
    <name evidence="7" type="primary">fbaA</name>
    <name evidence="7" type="ORF">NCTC10699_00057</name>
</gene>
<feature type="binding site" evidence="5">
    <location>
        <begin position="231"/>
        <end position="234"/>
    </location>
    <ligand>
        <name>dihydroxyacetone phosphate</name>
        <dbReference type="ChEBI" id="CHEBI:57642"/>
    </ligand>
</feature>
<dbReference type="OrthoDB" id="9803995at2"/>
<keyword evidence="1 6" id="KW-0479">Metal-binding</keyword>
<dbReference type="EMBL" id="UGSS01000002">
    <property type="protein sequence ID" value="SUB32477.1"/>
    <property type="molecule type" value="Genomic_DNA"/>
</dbReference>
<feature type="binding site" evidence="6">
    <location>
        <position position="209"/>
    </location>
    <ligand>
        <name>Zn(2+)</name>
        <dbReference type="ChEBI" id="CHEBI:29105"/>
        <label>1</label>
        <note>catalytic</note>
    </ligand>
</feature>
<dbReference type="PROSITE" id="PS00602">
    <property type="entry name" value="ALDOLASE_CLASS_II_1"/>
    <property type="match status" value="1"/>
</dbReference>
<feature type="binding site" evidence="6">
    <location>
        <position position="86"/>
    </location>
    <ligand>
        <name>Zn(2+)</name>
        <dbReference type="ChEBI" id="CHEBI:29105"/>
        <label>1</label>
        <note>catalytic</note>
    </ligand>
</feature>
<evidence type="ECO:0000256" key="1">
    <source>
        <dbReference type="ARBA" id="ARBA00022723"/>
    </source>
</evidence>
<dbReference type="GO" id="GO:0004332">
    <property type="term" value="F:fructose-bisphosphate aldolase activity"/>
    <property type="evidence" value="ECO:0007669"/>
    <property type="project" value="InterPro"/>
</dbReference>
<name>A0A379B1K8_9PAST</name>
<sequence>MQLVSMKEILTDAFTNKYAVGQFNINNLEWVKSILKVAQENRSPAILGISGGTVSHMAGCKTIHDVVIGVGNYQKTDVPIVLHLDHGKTKQACIDAIDAGFSSVMFDGSHLPFEDNLKITKEIVEYAKRYNVSVEAELGTIAGSEDGIVNSKVIYADLTQCMIMAKETGIDCLAAALGSTHGLYKGKAKLGFKEMEIISKAINIPLVLHGGTGISDEDMLKAIELGTAKINVNTEFMYAWCQEIEHMVKAPDCQHDINDPRKVITQGLIPVEKLIARRMHLFGSINRY</sequence>
<feature type="active site" description="Proton donor" evidence="4">
    <location>
        <position position="85"/>
    </location>
</feature>
<evidence type="ECO:0000256" key="5">
    <source>
        <dbReference type="PIRSR" id="PIRSR001359-2"/>
    </source>
</evidence>
<feature type="binding site" evidence="6">
    <location>
        <position position="137"/>
    </location>
    <ligand>
        <name>Zn(2+)</name>
        <dbReference type="ChEBI" id="CHEBI:29105"/>
        <label>2</label>
    </ligand>
</feature>
<feature type="binding site" evidence="5">
    <location>
        <begin position="210"/>
        <end position="212"/>
    </location>
    <ligand>
        <name>dihydroxyacetone phosphate</name>
        <dbReference type="ChEBI" id="CHEBI:57642"/>
    </ligand>
</feature>
<keyword evidence="2 6" id="KW-0862">Zinc</keyword>
<dbReference type="PANTHER" id="PTHR30304">
    <property type="entry name" value="D-TAGATOSE-1,6-BISPHOSPHATE ALDOLASE"/>
    <property type="match status" value="1"/>
</dbReference>
<evidence type="ECO:0000256" key="2">
    <source>
        <dbReference type="ARBA" id="ARBA00022833"/>
    </source>
</evidence>
<dbReference type="Proteomes" id="UP000254280">
    <property type="component" value="Unassembled WGS sequence"/>
</dbReference>
<evidence type="ECO:0000313" key="8">
    <source>
        <dbReference type="Proteomes" id="UP000254280"/>
    </source>
</evidence>
<dbReference type="GO" id="GO:0047441">
    <property type="term" value="F:5-dehydro-2-deoxyphosphogluconate aldolase activity"/>
    <property type="evidence" value="ECO:0007669"/>
    <property type="project" value="UniProtKB-EC"/>
</dbReference>
<evidence type="ECO:0000256" key="6">
    <source>
        <dbReference type="PIRSR" id="PIRSR001359-3"/>
    </source>
</evidence>
<feature type="binding site" evidence="6">
    <location>
        <position position="107"/>
    </location>
    <ligand>
        <name>Zn(2+)</name>
        <dbReference type="ChEBI" id="CHEBI:29105"/>
        <label>2</label>
    </ligand>
</feature>
<protein>
    <submittedName>
        <fullName evidence="7">Fructose-1,6-bisphosphate aldolase</fullName>
        <ecNumber evidence="7">4.1.2.29</ecNumber>
    </submittedName>
</protein>
<dbReference type="InterPro" id="IPR013785">
    <property type="entry name" value="Aldolase_TIM"/>
</dbReference>
<dbReference type="GO" id="GO:0030388">
    <property type="term" value="P:fructose 1,6-bisphosphate metabolic process"/>
    <property type="evidence" value="ECO:0007669"/>
    <property type="project" value="InterPro"/>
</dbReference>
<accession>A0A379B1K8</accession>
<dbReference type="InterPro" id="IPR011289">
    <property type="entry name" value="Fruc_bis_ald_class-2"/>
</dbReference>
<dbReference type="GO" id="GO:0008270">
    <property type="term" value="F:zinc ion binding"/>
    <property type="evidence" value="ECO:0007669"/>
    <property type="project" value="InterPro"/>
</dbReference>
<feature type="binding site" evidence="5">
    <location>
        <position position="182"/>
    </location>
    <ligand>
        <name>dihydroxyacetone phosphate</name>
        <dbReference type="ChEBI" id="CHEBI:57642"/>
    </ligand>
</feature>
<reference evidence="7 8" key="1">
    <citation type="submission" date="2018-06" db="EMBL/GenBank/DDBJ databases">
        <authorList>
            <consortium name="Pathogen Informatics"/>
            <person name="Doyle S."/>
        </authorList>
    </citation>
    <scope>NUCLEOTIDE SEQUENCE [LARGE SCALE GENOMIC DNA]</scope>
    <source>
        <strain evidence="7 8">NCTC10699</strain>
    </source>
</reference>
<evidence type="ECO:0000256" key="3">
    <source>
        <dbReference type="ARBA" id="ARBA00023239"/>
    </source>
</evidence>
<dbReference type="EC" id="4.1.2.29" evidence="7"/>
<dbReference type="NCBIfam" id="TIGR01859">
    <property type="entry name" value="fruc_bis_ald"/>
    <property type="match status" value="1"/>
</dbReference>
<organism evidence="7 8">
    <name type="scientific">[Pasteurella] mairii</name>
    <dbReference type="NCBI Taxonomy" id="757"/>
    <lineage>
        <taxon>Bacteria</taxon>
        <taxon>Pseudomonadati</taxon>
        <taxon>Pseudomonadota</taxon>
        <taxon>Gammaproteobacteria</taxon>
        <taxon>Pasteurellales</taxon>
        <taxon>Pasteurellaceae</taxon>
    </lineage>
</organism>
<dbReference type="InterPro" id="IPR050246">
    <property type="entry name" value="Class_II_FBP_aldolase"/>
</dbReference>
<dbReference type="PANTHER" id="PTHR30304:SF0">
    <property type="entry name" value="D-TAGATOSE-1,6-BISPHOSPHATE ALDOLASE SUBUNIT GATY-RELATED"/>
    <property type="match status" value="1"/>
</dbReference>
<dbReference type="NCBIfam" id="TIGR00167">
    <property type="entry name" value="cbbA"/>
    <property type="match status" value="1"/>
</dbReference>
<dbReference type="Pfam" id="PF01116">
    <property type="entry name" value="F_bP_aldolase"/>
    <property type="match status" value="1"/>
</dbReference>
<dbReference type="Gene3D" id="3.20.20.70">
    <property type="entry name" value="Aldolase class I"/>
    <property type="match status" value="1"/>
</dbReference>
<proteinExistence type="predicted"/>
<evidence type="ECO:0000313" key="7">
    <source>
        <dbReference type="EMBL" id="SUB32477.1"/>
    </source>
</evidence>